<evidence type="ECO:0000256" key="1">
    <source>
        <dbReference type="ARBA" id="ARBA00004651"/>
    </source>
</evidence>
<keyword evidence="5 6" id="KW-0472">Membrane</keyword>
<evidence type="ECO:0000259" key="7">
    <source>
        <dbReference type="Pfam" id="PF09924"/>
    </source>
</evidence>
<evidence type="ECO:0000256" key="5">
    <source>
        <dbReference type="ARBA" id="ARBA00023136"/>
    </source>
</evidence>
<dbReference type="EMBL" id="UHFA01000002">
    <property type="protein sequence ID" value="SUN36329.1"/>
    <property type="molecule type" value="Genomic_DNA"/>
</dbReference>
<reference evidence="8 9" key="1">
    <citation type="submission" date="2018-06" db="EMBL/GenBank/DDBJ databases">
        <authorList>
            <consortium name="Pathogen Informatics"/>
            <person name="Doyle S."/>
        </authorList>
    </citation>
    <scope>NUCLEOTIDE SEQUENCE [LARGE SCALE GENOMIC DNA]</scope>
    <source>
        <strain evidence="9">NCTC 11391</strain>
    </source>
</reference>
<dbReference type="Pfam" id="PF09924">
    <property type="entry name" value="LPG_synthase_C"/>
    <property type="match status" value="1"/>
</dbReference>
<keyword evidence="3 6" id="KW-0812">Transmembrane</keyword>
<feature type="domain" description="Phosphatidylglycerol lysyltransferase C-terminal" evidence="7">
    <location>
        <begin position="530"/>
        <end position="826"/>
    </location>
</feature>
<dbReference type="Proteomes" id="UP000254082">
    <property type="component" value="Unassembled WGS sequence"/>
</dbReference>
<evidence type="ECO:0000256" key="3">
    <source>
        <dbReference type="ARBA" id="ARBA00022692"/>
    </source>
</evidence>
<feature type="transmembrane region" description="Helical" evidence="6">
    <location>
        <begin position="203"/>
        <end position="221"/>
    </location>
</feature>
<evidence type="ECO:0000313" key="8">
    <source>
        <dbReference type="EMBL" id="SUN36329.1"/>
    </source>
</evidence>
<keyword evidence="2" id="KW-1003">Cell membrane</keyword>
<dbReference type="InterPro" id="IPR051211">
    <property type="entry name" value="PG_lysyltransferase"/>
</dbReference>
<dbReference type="InterPro" id="IPR016181">
    <property type="entry name" value="Acyl_CoA_acyltransferase"/>
</dbReference>
<gene>
    <name evidence="8" type="primary">mprF</name>
    <name evidence="8" type="ORF">NCTC11391_01376</name>
</gene>
<feature type="transmembrane region" description="Helical" evidence="6">
    <location>
        <begin position="387"/>
        <end position="404"/>
    </location>
</feature>
<dbReference type="RefSeq" id="WP_115325050.1">
    <property type="nucleotide sequence ID" value="NZ_UHFA01000002.1"/>
</dbReference>
<comment type="subcellular location">
    <subcellularLocation>
        <location evidence="1">Cell membrane</location>
        <topology evidence="1">Multi-pass membrane protein</topology>
    </subcellularLocation>
</comment>
<feature type="transmembrane region" description="Helical" evidence="6">
    <location>
        <begin position="163"/>
        <end position="183"/>
    </location>
</feature>
<evidence type="ECO:0000256" key="6">
    <source>
        <dbReference type="SAM" id="Phobius"/>
    </source>
</evidence>
<name>A0A380JE33_STRDO</name>
<dbReference type="GO" id="GO:0055091">
    <property type="term" value="P:phospholipid homeostasis"/>
    <property type="evidence" value="ECO:0007669"/>
    <property type="project" value="TreeGrafter"/>
</dbReference>
<evidence type="ECO:0000256" key="2">
    <source>
        <dbReference type="ARBA" id="ARBA00022475"/>
    </source>
</evidence>
<keyword evidence="9" id="KW-1185">Reference proteome</keyword>
<feature type="transmembrane region" description="Helical" evidence="6">
    <location>
        <begin position="14"/>
        <end position="34"/>
    </location>
</feature>
<dbReference type="SUPFAM" id="SSF55729">
    <property type="entry name" value="Acyl-CoA N-acyltransferases (Nat)"/>
    <property type="match status" value="1"/>
</dbReference>
<proteinExistence type="predicted"/>
<dbReference type="PANTHER" id="PTHR34697">
    <property type="entry name" value="PHOSPHATIDYLGLYCEROL LYSYLTRANSFERASE"/>
    <property type="match status" value="1"/>
</dbReference>
<keyword evidence="8" id="KW-0012">Acyltransferase</keyword>
<dbReference type="EC" id="2.3.2.3" evidence="8"/>
<feature type="transmembrane region" description="Helical" evidence="6">
    <location>
        <begin position="410"/>
        <end position="428"/>
    </location>
</feature>
<sequence length="849" mass="96784">MKALLEKIKPLTSILKTVFFVSIILLIIMEILNLRRTISVSQLKAALGGVSPINILLIFIIGALAVLPTTGYDFVLNKILGTNKSKWYILQTSWCINTFNNLSGFGGLIDIGLRLAFYGQKGEEERDLQQVTTFLPYLISGLSFVSLASLGLTYAYGVNRSGLPYYDIVLIGASLYFPILYWLTGRKTKNYFANMPVKTRNRLGIVSFFEWSCAAAAFIIIGRLMGIDMPISVVLPFFAIGCAVGIISLIPGALGSFDFVVLTGLSAHGLPKETVLAWLLLYRLAYYVLPFFVGIIFFIRHLGGKINEKYNAVPKQMLERGIHTVTIRLIRWLGIFLALSTVFFENLDYITWLRPFNPLQKQIIWQFPGLLLGICFILLARTIEKKVKLAYLLTMIWLVLTLIYVDFGAISWGFSIAIFLAIIALNLVRPQLYKKQFIYSWEARTKDSLIIALTLLVIFTLAGVIFPVRAHELHELVERHKPISPESYLLTRKIVLIITVIITVSYWILMRIVQGRKVKLGTPFQADRYRKLLETYGGQGDSALAFLGDKRLFWYQKEGEDRVAFQFAIRNNKCLVMGQPAGNQADVEEAIAYFIDKADRLDYDLIFYSIGQKMTLYLHEFGFEFMKVGENALVDLEKFTLRGNKYKPFRNALNRVEKDGFSFEVLASPHSPELLAEVKAVSDIWLDGRSEKGFSLGYFDQAYLQEAALAVVRNQEGKLVAFANVMPNYQENIASIDMMRYDKEAIPNGVMDYLFISLFVYFRDQGIGYFDLGMAPLSGVGQVEESFIQERLAYLVYHFGSHFYSFEGLYRYKEKFTPLWDQRYISYSRTSWVGYVLMTLVLEDRVTRS</sequence>
<protein>
    <submittedName>
        <fullName evidence="8">Phosphatidylglycerol lysyltransferase</fullName>
        <ecNumber evidence="8">2.3.2.3</ecNumber>
    </submittedName>
</protein>
<feature type="transmembrane region" description="Helical" evidence="6">
    <location>
        <begin position="449"/>
        <end position="470"/>
    </location>
</feature>
<evidence type="ECO:0000256" key="4">
    <source>
        <dbReference type="ARBA" id="ARBA00022989"/>
    </source>
</evidence>
<feature type="transmembrane region" description="Helical" evidence="6">
    <location>
        <begin position="363"/>
        <end position="380"/>
    </location>
</feature>
<organism evidence="8 9">
    <name type="scientific">Streptococcus downei MFe28</name>
    <dbReference type="NCBI Taxonomy" id="764290"/>
    <lineage>
        <taxon>Bacteria</taxon>
        <taxon>Bacillati</taxon>
        <taxon>Bacillota</taxon>
        <taxon>Bacilli</taxon>
        <taxon>Lactobacillales</taxon>
        <taxon>Streptococcaceae</taxon>
        <taxon>Streptococcus</taxon>
    </lineage>
</organism>
<dbReference type="InterPro" id="IPR024320">
    <property type="entry name" value="LPG_synthase_C"/>
</dbReference>
<dbReference type="AlphaFoldDB" id="A0A380JE33"/>
<accession>A0A380JE33</accession>
<feature type="transmembrane region" description="Helical" evidence="6">
    <location>
        <begin position="490"/>
        <end position="509"/>
    </location>
</feature>
<dbReference type="PANTHER" id="PTHR34697:SF2">
    <property type="entry name" value="PHOSPHATIDYLGLYCEROL LYSYLTRANSFERASE"/>
    <property type="match status" value="1"/>
</dbReference>
<dbReference type="GO" id="GO:0046677">
    <property type="term" value="P:response to antibiotic"/>
    <property type="evidence" value="ECO:0007669"/>
    <property type="project" value="UniProtKB-KW"/>
</dbReference>
<dbReference type="GO" id="GO:0050071">
    <property type="term" value="F:phosphatidylglycerol lysyltransferase activity"/>
    <property type="evidence" value="ECO:0007669"/>
    <property type="project" value="UniProtKB-EC"/>
</dbReference>
<feature type="transmembrane region" description="Helical" evidence="6">
    <location>
        <begin position="275"/>
        <end position="299"/>
    </location>
</feature>
<keyword evidence="4 6" id="KW-1133">Transmembrane helix</keyword>
<dbReference type="OrthoDB" id="145485at2"/>
<feature type="transmembrane region" description="Helical" evidence="6">
    <location>
        <begin position="46"/>
        <end position="67"/>
    </location>
</feature>
<dbReference type="GO" id="GO:0005886">
    <property type="term" value="C:plasma membrane"/>
    <property type="evidence" value="ECO:0007669"/>
    <property type="project" value="UniProtKB-SubCell"/>
</dbReference>
<feature type="transmembrane region" description="Helical" evidence="6">
    <location>
        <begin position="325"/>
        <end position="343"/>
    </location>
</feature>
<feature type="transmembrane region" description="Helical" evidence="6">
    <location>
        <begin position="233"/>
        <end position="255"/>
    </location>
</feature>
<keyword evidence="8" id="KW-0808">Transferase</keyword>
<evidence type="ECO:0000313" key="9">
    <source>
        <dbReference type="Proteomes" id="UP000254082"/>
    </source>
</evidence>
<feature type="transmembrane region" description="Helical" evidence="6">
    <location>
        <begin position="134"/>
        <end position="156"/>
    </location>
</feature>
<dbReference type="NCBIfam" id="NF033480">
    <property type="entry name" value="bifunc_MprF"/>
    <property type="match status" value="1"/>
</dbReference>
<dbReference type="GO" id="GO:0006629">
    <property type="term" value="P:lipid metabolic process"/>
    <property type="evidence" value="ECO:0007669"/>
    <property type="project" value="UniProtKB-KW"/>
</dbReference>